<dbReference type="PIRSF" id="PIRSF000090">
    <property type="entry name" value="Beta-ETF"/>
    <property type="match status" value="1"/>
</dbReference>
<protein>
    <recommendedName>
        <fullName evidence="4">Electron transfer flavoprotein alpha/beta-subunit N-terminal domain-containing protein</fullName>
    </recommendedName>
</protein>
<dbReference type="SMART" id="SM00893">
    <property type="entry name" value="ETF"/>
    <property type="match status" value="1"/>
</dbReference>
<keyword evidence="3" id="KW-0249">Electron transport</keyword>
<evidence type="ECO:0000313" key="6">
    <source>
        <dbReference type="Proteomes" id="UP001359886"/>
    </source>
</evidence>
<evidence type="ECO:0000313" key="5">
    <source>
        <dbReference type="EMBL" id="MEJ8568593.1"/>
    </source>
</evidence>
<evidence type="ECO:0000256" key="1">
    <source>
        <dbReference type="ARBA" id="ARBA00007557"/>
    </source>
</evidence>
<accession>A0AAW9RKK1</accession>
<organism evidence="5 6">
    <name type="scientific">Elongatibacter sediminis</name>
    <dbReference type="NCBI Taxonomy" id="3119006"/>
    <lineage>
        <taxon>Bacteria</taxon>
        <taxon>Pseudomonadati</taxon>
        <taxon>Pseudomonadota</taxon>
        <taxon>Gammaproteobacteria</taxon>
        <taxon>Chromatiales</taxon>
        <taxon>Wenzhouxiangellaceae</taxon>
        <taxon>Elongatibacter</taxon>
    </lineage>
</organism>
<dbReference type="PANTHER" id="PTHR21294">
    <property type="entry name" value="ELECTRON TRANSFER FLAVOPROTEIN BETA-SUBUNIT"/>
    <property type="match status" value="1"/>
</dbReference>
<gene>
    <name evidence="5" type="ORF">V3330_13250</name>
</gene>
<evidence type="ECO:0000259" key="4">
    <source>
        <dbReference type="SMART" id="SM00893"/>
    </source>
</evidence>
<sequence>MKIVVCIKQVMVLPGAVVLDGEGTGIDPLFVTRRLNDPDRYAVEEAIRLCEEHGGGEVVVVSVGGAEADKELRKCLAMGAQRAVRVADDGLQLFDPLVVARALALVARREAADLVLCGVQSEDAAQQATGPALAGALAYPCVSMATKVEFEPDTRQLVVHKEASGGRTEVVQVDLPAVLTVQTGINTPRTESFKAVMMAKRAQIEVTEPEDLPPSTIQVQSMSAHAPSRGQLQLIEGDPAEVAARIRELVQEVSQ</sequence>
<dbReference type="InterPro" id="IPR014730">
    <property type="entry name" value="ETF_a/b_N"/>
</dbReference>
<dbReference type="SUPFAM" id="SSF52402">
    <property type="entry name" value="Adenine nucleotide alpha hydrolases-like"/>
    <property type="match status" value="1"/>
</dbReference>
<dbReference type="RefSeq" id="WP_354695913.1">
    <property type="nucleotide sequence ID" value="NZ_JAZHOG010000008.1"/>
</dbReference>
<dbReference type="EMBL" id="JAZHOG010000008">
    <property type="protein sequence ID" value="MEJ8568593.1"/>
    <property type="molecule type" value="Genomic_DNA"/>
</dbReference>
<dbReference type="PANTHER" id="PTHR21294:SF8">
    <property type="entry name" value="ELECTRON TRANSFER FLAVOPROTEIN SUBUNIT BETA"/>
    <property type="match status" value="1"/>
</dbReference>
<comment type="similarity">
    <text evidence="1">Belongs to the ETF beta-subunit/FixA family.</text>
</comment>
<proteinExistence type="inferred from homology"/>
<dbReference type="InterPro" id="IPR014729">
    <property type="entry name" value="Rossmann-like_a/b/a_fold"/>
</dbReference>
<dbReference type="AlphaFoldDB" id="A0AAW9RKK1"/>
<name>A0AAW9RKK1_9GAMM</name>
<reference evidence="5 6" key="1">
    <citation type="submission" date="2024-02" db="EMBL/GenBank/DDBJ databases">
        <title>A novel Wenzhouxiangellaceae bacterium, isolated from coastal sediments.</title>
        <authorList>
            <person name="Du Z.-J."/>
            <person name="Ye Y.-Q."/>
            <person name="Zhang X.-Y."/>
        </authorList>
    </citation>
    <scope>NUCLEOTIDE SEQUENCE [LARGE SCALE GENOMIC DNA]</scope>
    <source>
        <strain evidence="5 6">CH-27</strain>
    </source>
</reference>
<dbReference type="Proteomes" id="UP001359886">
    <property type="component" value="Unassembled WGS sequence"/>
</dbReference>
<keyword evidence="6" id="KW-1185">Reference proteome</keyword>
<keyword evidence="2" id="KW-0813">Transport</keyword>
<dbReference type="GO" id="GO:0009055">
    <property type="term" value="F:electron transfer activity"/>
    <property type="evidence" value="ECO:0007669"/>
    <property type="project" value="InterPro"/>
</dbReference>
<evidence type="ECO:0000256" key="3">
    <source>
        <dbReference type="ARBA" id="ARBA00022982"/>
    </source>
</evidence>
<evidence type="ECO:0000256" key="2">
    <source>
        <dbReference type="ARBA" id="ARBA00022448"/>
    </source>
</evidence>
<dbReference type="InterPro" id="IPR012255">
    <property type="entry name" value="ETF_b"/>
</dbReference>
<dbReference type="Gene3D" id="3.40.50.620">
    <property type="entry name" value="HUPs"/>
    <property type="match status" value="1"/>
</dbReference>
<feature type="domain" description="Electron transfer flavoprotein alpha/beta-subunit N-terminal" evidence="4">
    <location>
        <begin position="23"/>
        <end position="216"/>
    </location>
</feature>
<dbReference type="Pfam" id="PF01012">
    <property type="entry name" value="ETF"/>
    <property type="match status" value="1"/>
</dbReference>
<comment type="caution">
    <text evidence="5">The sequence shown here is derived from an EMBL/GenBank/DDBJ whole genome shotgun (WGS) entry which is preliminary data.</text>
</comment>